<accession>A0A1W9YP59</accession>
<dbReference type="EMBL" id="MVHJ01000039">
    <property type="protein sequence ID" value="ORA01841.1"/>
    <property type="molecule type" value="Genomic_DNA"/>
</dbReference>
<organism evidence="1 2">
    <name type="scientific">Mycolicibacterium bacteremicum</name>
    <name type="common">Mycobacterium bacteremicum</name>
    <dbReference type="NCBI Taxonomy" id="564198"/>
    <lineage>
        <taxon>Bacteria</taxon>
        <taxon>Bacillati</taxon>
        <taxon>Actinomycetota</taxon>
        <taxon>Actinomycetes</taxon>
        <taxon>Mycobacteriales</taxon>
        <taxon>Mycobacteriaceae</taxon>
        <taxon>Mycolicibacterium</taxon>
    </lineage>
</organism>
<evidence type="ECO:0000313" key="1">
    <source>
        <dbReference type="EMBL" id="ORA01841.1"/>
    </source>
</evidence>
<dbReference type="AlphaFoldDB" id="A0A1W9YP59"/>
<comment type="caution">
    <text evidence="1">The sequence shown here is derived from an EMBL/GenBank/DDBJ whole genome shotgun (WGS) entry which is preliminary data.</text>
</comment>
<gene>
    <name evidence="1" type="ORF">BST17_26245</name>
</gene>
<keyword evidence="2" id="KW-1185">Reference proteome</keyword>
<sequence length="80" mass="8819">MRVRNVHPLGDFGTTVSDRLGAEQASARGPGVSAQFYVGTRADHEQHENYWLRDGFGVTSGKGVLQRCSVQSLGIRTWSR</sequence>
<name>A0A1W9YP59_MYCBA</name>
<dbReference type="Proteomes" id="UP000192366">
    <property type="component" value="Unassembled WGS sequence"/>
</dbReference>
<reference evidence="1 2" key="1">
    <citation type="submission" date="2017-02" db="EMBL/GenBank/DDBJ databases">
        <title>The new phylogeny of genus Mycobacterium.</title>
        <authorList>
            <person name="Tortoli E."/>
            <person name="Trovato A."/>
            <person name="Cirillo D.M."/>
        </authorList>
    </citation>
    <scope>NUCLEOTIDE SEQUENCE [LARGE SCALE GENOMIC DNA]</scope>
    <source>
        <strain evidence="1 2">DSM 45578</strain>
    </source>
</reference>
<evidence type="ECO:0000313" key="2">
    <source>
        <dbReference type="Proteomes" id="UP000192366"/>
    </source>
</evidence>
<protein>
    <submittedName>
        <fullName evidence="1">Uncharacterized protein</fullName>
    </submittedName>
</protein>
<proteinExistence type="predicted"/>
<dbReference type="STRING" id="564198.BST17_26245"/>